<feature type="region of interest" description="Disordered" evidence="1">
    <location>
        <begin position="119"/>
        <end position="140"/>
    </location>
</feature>
<comment type="caution">
    <text evidence="2">The sequence shown here is derived from an EMBL/GenBank/DDBJ whole genome shotgun (WGS) entry which is preliminary data.</text>
</comment>
<keyword evidence="3" id="KW-1185">Reference proteome</keyword>
<evidence type="ECO:0000313" key="2">
    <source>
        <dbReference type="EMBL" id="KAK8916453.1"/>
    </source>
</evidence>
<sequence>MIVASSRVHWQTIDCIFRIPYKSSSVPSEDEDPAADDDIERNMCDAAGAEHMSTVRDSIAEEIYSVRRTPKQSAAFQNCSSKSYFKTALSGQQLFNPPELSQTDPKSLRLEGTCSSCGMPQGGQDKLLGDGGGRRRRSSSEHARRACMLERVVWARALVYERLRVVYVEYFERSLPNILKITNRYARFLLLPDFPILPSSASPICDFASASPIARLSPIDHS</sequence>
<gene>
    <name evidence="2" type="ORF">KSP39_PZI022372</name>
</gene>
<protein>
    <submittedName>
        <fullName evidence="2">Uncharacterized protein</fullName>
    </submittedName>
</protein>
<name>A0AAP0FUP4_9ASPA</name>
<proteinExistence type="predicted"/>
<dbReference type="Proteomes" id="UP001418222">
    <property type="component" value="Unassembled WGS sequence"/>
</dbReference>
<organism evidence="2 3">
    <name type="scientific">Platanthera zijinensis</name>
    <dbReference type="NCBI Taxonomy" id="2320716"/>
    <lineage>
        <taxon>Eukaryota</taxon>
        <taxon>Viridiplantae</taxon>
        <taxon>Streptophyta</taxon>
        <taxon>Embryophyta</taxon>
        <taxon>Tracheophyta</taxon>
        <taxon>Spermatophyta</taxon>
        <taxon>Magnoliopsida</taxon>
        <taxon>Liliopsida</taxon>
        <taxon>Asparagales</taxon>
        <taxon>Orchidaceae</taxon>
        <taxon>Orchidoideae</taxon>
        <taxon>Orchideae</taxon>
        <taxon>Orchidinae</taxon>
        <taxon>Platanthera</taxon>
    </lineage>
</organism>
<evidence type="ECO:0000313" key="3">
    <source>
        <dbReference type="Proteomes" id="UP001418222"/>
    </source>
</evidence>
<reference evidence="2 3" key="1">
    <citation type="journal article" date="2022" name="Nat. Plants">
        <title>Genomes of leafy and leafless Platanthera orchids illuminate the evolution of mycoheterotrophy.</title>
        <authorList>
            <person name="Li M.H."/>
            <person name="Liu K.W."/>
            <person name="Li Z."/>
            <person name="Lu H.C."/>
            <person name="Ye Q.L."/>
            <person name="Zhang D."/>
            <person name="Wang J.Y."/>
            <person name="Li Y.F."/>
            <person name="Zhong Z.M."/>
            <person name="Liu X."/>
            <person name="Yu X."/>
            <person name="Liu D.K."/>
            <person name="Tu X.D."/>
            <person name="Liu B."/>
            <person name="Hao Y."/>
            <person name="Liao X.Y."/>
            <person name="Jiang Y.T."/>
            <person name="Sun W.H."/>
            <person name="Chen J."/>
            <person name="Chen Y.Q."/>
            <person name="Ai Y."/>
            <person name="Zhai J.W."/>
            <person name="Wu S.S."/>
            <person name="Zhou Z."/>
            <person name="Hsiao Y.Y."/>
            <person name="Wu W.L."/>
            <person name="Chen Y.Y."/>
            <person name="Lin Y.F."/>
            <person name="Hsu J.L."/>
            <person name="Li C.Y."/>
            <person name="Wang Z.W."/>
            <person name="Zhao X."/>
            <person name="Zhong W.Y."/>
            <person name="Ma X.K."/>
            <person name="Ma L."/>
            <person name="Huang J."/>
            <person name="Chen G.Z."/>
            <person name="Huang M.Z."/>
            <person name="Huang L."/>
            <person name="Peng D.H."/>
            <person name="Luo Y.B."/>
            <person name="Zou S.Q."/>
            <person name="Chen S.P."/>
            <person name="Lan S."/>
            <person name="Tsai W.C."/>
            <person name="Van de Peer Y."/>
            <person name="Liu Z.J."/>
        </authorList>
    </citation>
    <scope>NUCLEOTIDE SEQUENCE [LARGE SCALE GENOMIC DNA]</scope>
    <source>
        <strain evidence="2">Lor287</strain>
    </source>
</reference>
<evidence type="ECO:0000256" key="1">
    <source>
        <dbReference type="SAM" id="MobiDB-lite"/>
    </source>
</evidence>
<dbReference type="AlphaFoldDB" id="A0AAP0FUP4"/>
<accession>A0AAP0FUP4</accession>
<dbReference type="EMBL" id="JBBWWQ010000020">
    <property type="protein sequence ID" value="KAK8916453.1"/>
    <property type="molecule type" value="Genomic_DNA"/>
</dbReference>